<evidence type="ECO:0000313" key="1">
    <source>
        <dbReference type="EMBL" id="PQO46098.1"/>
    </source>
</evidence>
<gene>
    <name evidence="1" type="ORF">C5Y93_11015</name>
</gene>
<dbReference type="AlphaFoldDB" id="A0A2S8GNU8"/>
<sequence>MTQNPYPRLVELARQVNVPDELCDVTPATDRDELAKVVAANRPILEEVRGCLTSECSVPVRYEKDYRDEHLSDIRDIRHLARAIFMAGNLDQIDQQWADAVQAGIDLLWLGCVTRRGGLGLDMLVATALTGCGMDILRKVRAQLDQTQRSQLIAVLPQVEGAIEPLEVIDARERDWEIAVEYEEEPFDVDQWLEELEQDESLTEEERQTVRSHMMEKLENLGGDETVGIQLSQLEIDRRFAAKFRMLTIDLALRTYHRAMDEYPHKLEKLATTVLPEVPLDPFTGKPFLYHWMPHDFQLSSPGPTGVDSKVLGPWPMVSQGRANLCLDEGDFYEE</sequence>
<evidence type="ECO:0000313" key="2">
    <source>
        <dbReference type="Proteomes" id="UP000237819"/>
    </source>
</evidence>
<dbReference type="InterPro" id="IPR045584">
    <property type="entry name" value="Pilin-like"/>
</dbReference>
<dbReference type="EMBL" id="PUHZ01000011">
    <property type="protein sequence ID" value="PQO46098.1"/>
    <property type="molecule type" value="Genomic_DNA"/>
</dbReference>
<protein>
    <submittedName>
        <fullName evidence="1">Uncharacterized protein</fullName>
    </submittedName>
</protein>
<name>A0A2S8GNU8_9BACT</name>
<comment type="caution">
    <text evidence="1">The sequence shown here is derived from an EMBL/GenBank/DDBJ whole genome shotgun (WGS) entry which is preliminary data.</text>
</comment>
<dbReference type="RefSeq" id="WP_105335476.1">
    <property type="nucleotide sequence ID" value="NZ_PUHZ01000011.1"/>
</dbReference>
<organism evidence="1 2">
    <name type="scientific">Blastopirellula marina</name>
    <dbReference type="NCBI Taxonomy" id="124"/>
    <lineage>
        <taxon>Bacteria</taxon>
        <taxon>Pseudomonadati</taxon>
        <taxon>Planctomycetota</taxon>
        <taxon>Planctomycetia</taxon>
        <taxon>Pirellulales</taxon>
        <taxon>Pirellulaceae</taxon>
        <taxon>Blastopirellula</taxon>
    </lineage>
</organism>
<dbReference type="OrthoDB" id="287158at2"/>
<proteinExistence type="predicted"/>
<accession>A0A2S8GNU8</accession>
<dbReference type="Proteomes" id="UP000237819">
    <property type="component" value="Unassembled WGS sequence"/>
</dbReference>
<reference evidence="1 2" key="1">
    <citation type="submission" date="2018-02" db="EMBL/GenBank/DDBJ databases">
        <title>Comparative genomes isolates from brazilian mangrove.</title>
        <authorList>
            <person name="Araujo J.E."/>
            <person name="Taketani R.G."/>
            <person name="Silva M.C.P."/>
            <person name="Loureco M.V."/>
            <person name="Andreote F.D."/>
        </authorList>
    </citation>
    <scope>NUCLEOTIDE SEQUENCE [LARGE SCALE GENOMIC DNA]</scope>
    <source>
        <strain evidence="1 2">Nap-Phe MGV</strain>
    </source>
</reference>
<dbReference type="SUPFAM" id="SSF54523">
    <property type="entry name" value="Pili subunits"/>
    <property type="match status" value="1"/>
</dbReference>